<accession>A0A9D3V7X8</accession>
<dbReference type="PANTHER" id="PTHR11697:SF230">
    <property type="entry name" value="ZINC FINGER, MYM DOMAIN CONTAINING 1"/>
    <property type="match status" value="1"/>
</dbReference>
<dbReference type="InterPro" id="IPR012337">
    <property type="entry name" value="RNaseH-like_sf"/>
</dbReference>
<dbReference type="AlphaFoldDB" id="A0A9D3V7X8"/>
<gene>
    <name evidence="3" type="ORF">J1N35_026210</name>
</gene>
<dbReference type="GO" id="GO:0046983">
    <property type="term" value="F:protein dimerization activity"/>
    <property type="evidence" value="ECO:0007669"/>
    <property type="project" value="InterPro"/>
</dbReference>
<dbReference type="Proteomes" id="UP000828251">
    <property type="component" value="Unassembled WGS sequence"/>
</dbReference>
<reference evidence="3 4" key="1">
    <citation type="journal article" date="2021" name="Plant Biotechnol. J.">
        <title>Multi-omics assisted identification of the key and species-specific regulatory components of drought-tolerant mechanisms in Gossypium stocksii.</title>
        <authorList>
            <person name="Yu D."/>
            <person name="Ke L."/>
            <person name="Zhang D."/>
            <person name="Wu Y."/>
            <person name="Sun Y."/>
            <person name="Mei J."/>
            <person name="Sun J."/>
            <person name="Sun Y."/>
        </authorList>
    </citation>
    <scope>NUCLEOTIDE SEQUENCE [LARGE SCALE GENOMIC DNA]</scope>
    <source>
        <strain evidence="4">cv. E1</strain>
        <tissue evidence="3">Leaf</tissue>
    </source>
</reference>
<name>A0A9D3V7X8_9ROSI</name>
<comment type="caution">
    <text evidence="3">The sequence shown here is derived from an EMBL/GenBank/DDBJ whole genome shotgun (WGS) entry which is preliminary data.</text>
</comment>
<dbReference type="Pfam" id="PF14291">
    <property type="entry name" value="DUF4371"/>
    <property type="match status" value="1"/>
</dbReference>
<dbReference type="Pfam" id="PF05699">
    <property type="entry name" value="Dimer_Tnp_hAT"/>
    <property type="match status" value="1"/>
</dbReference>
<dbReference type="SUPFAM" id="SSF53098">
    <property type="entry name" value="Ribonuclease H-like"/>
    <property type="match status" value="1"/>
</dbReference>
<dbReference type="SMART" id="SM00597">
    <property type="entry name" value="ZnF_TTF"/>
    <property type="match status" value="1"/>
</dbReference>
<feature type="region of interest" description="Disordered" evidence="1">
    <location>
        <begin position="1"/>
        <end position="61"/>
    </location>
</feature>
<dbReference type="InterPro" id="IPR006580">
    <property type="entry name" value="Znf_TTF"/>
</dbReference>
<protein>
    <recommendedName>
        <fullName evidence="2">TTF-type domain-containing protein</fullName>
    </recommendedName>
</protein>
<sequence length="776" mass="89504">MKSKTIDSFFKKKSTETTQSPSKASQIETQSPSEASQIEVPHSSSVPLNSDARPSKIPRVEDEALDLSNLEREPGLRKQIYEYPVNMRDEIRRAYIKAGPYQPILLEYPASNSKKHPRYFQPSWFKKFPWLEYSPSKDAVFCLPCFLFNSNPSSRFGSTTFTHNGFRNWKKQISANRLRLKTSIDVVRWLSFQGCAFRGHDESSGSKNRGNFLELLSLLASYDEKVEDVLKSAPQNASYTSSTIQKEILQIYASRVRNVIREEIGDRKFSIIVDEARDESKKEQMAIILRFVDEQGQVKERFFDIVHVKDTASLTLKNVIFNVLLQHSFDIQNIRGQGYDGASNMRGEFNGLQALILNDYRYAYYVHCFAHRLQLALVAAAREVVEVHQFFKDLSDIVNIASASSKRHDELQKAQATEITRLVSINELATGTGMNQIGTLQRPGETRWSSHLNSVTSLLKTYNATSTVLENLKNTASNYSQRGDAHNAYNRLRSFEFIFILHIMKEVLGITDNLCQALQRRSQDILNAMSLVLTTKDLIQKLRDDGWNELLKNVISFCETWELDFPDMNAQYVVGHSRNKKEDVTVEHHYRVDIFFATIDTQLQELKSRFNENVVELLTLTTALDPKEFFKLFDIDKICILVNKFYPEDFSQQEKERLPYELKHYELDVCTHPDLRKISTLSELCRSLVESGKSVMYPLVDRLIRLILTLPVSTASSERAFSAMKIVKTRLRSKMEDDFLRSSLVVYIEKEIAEKFDVNEIIDDFNKVKNRRVQFK</sequence>
<dbReference type="InterPro" id="IPR025398">
    <property type="entry name" value="DUF4371"/>
</dbReference>
<evidence type="ECO:0000313" key="3">
    <source>
        <dbReference type="EMBL" id="KAH1073882.1"/>
    </source>
</evidence>
<organism evidence="3 4">
    <name type="scientific">Gossypium stocksii</name>
    <dbReference type="NCBI Taxonomy" id="47602"/>
    <lineage>
        <taxon>Eukaryota</taxon>
        <taxon>Viridiplantae</taxon>
        <taxon>Streptophyta</taxon>
        <taxon>Embryophyta</taxon>
        <taxon>Tracheophyta</taxon>
        <taxon>Spermatophyta</taxon>
        <taxon>Magnoliopsida</taxon>
        <taxon>eudicotyledons</taxon>
        <taxon>Gunneridae</taxon>
        <taxon>Pentapetalae</taxon>
        <taxon>rosids</taxon>
        <taxon>malvids</taxon>
        <taxon>Malvales</taxon>
        <taxon>Malvaceae</taxon>
        <taxon>Malvoideae</taxon>
        <taxon>Gossypium</taxon>
    </lineage>
</organism>
<proteinExistence type="predicted"/>
<dbReference type="PANTHER" id="PTHR11697">
    <property type="entry name" value="GENERAL TRANSCRIPTION FACTOR 2-RELATED ZINC FINGER PROTEIN"/>
    <property type="match status" value="1"/>
</dbReference>
<feature type="compositionally biased region" description="Polar residues" evidence="1">
    <location>
        <begin position="16"/>
        <end position="48"/>
    </location>
</feature>
<evidence type="ECO:0000313" key="4">
    <source>
        <dbReference type="Proteomes" id="UP000828251"/>
    </source>
</evidence>
<dbReference type="OrthoDB" id="999779at2759"/>
<dbReference type="InterPro" id="IPR008906">
    <property type="entry name" value="HATC_C_dom"/>
</dbReference>
<keyword evidence="4" id="KW-1185">Reference proteome</keyword>
<dbReference type="EMBL" id="JAIQCV010000008">
    <property type="protein sequence ID" value="KAH1073882.1"/>
    <property type="molecule type" value="Genomic_DNA"/>
</dbReference>
<evidence type="ECO:0000259" key="2">
    <source>
        <dbReference type="SMART" id="SM00597"/>
    </source>
</evidence>
<feature type="domain" description="TTF-type" evidence="2">
    <location>
        <begin position="116"/>
        <end position="202"/>
    </location>
</feature>
<evidence type="ECO:0000256" key="1">
    <source>
        <dbReference type="SAM" id="MobiDB-lite"/>
    </source>
</evidence>
<dbReference type="InterPro" id="IPR055298">
    <property type="entry name" value="AtLOH3-like"/>
</dbReference>